<dbReference type="EMBL" id="MU004202">
    <property type="protein sequence ID" value="KAF2488698.1"/>
    <property type="molecule type" value="Genomic_DNA"/>
</dbReference>
<feature type="non-terminal residue" evidence="1">
    <location>
        <position position="1"/>
    </location>
</feature>
<gene>
    <name evidence="1" type="ORF">BU16DRAFT_520468</name>
</gene>
<name>A0A6A6Q8C1_9PEZI</name>
<dbReference type="OrthoDB" id="3426753at2759"/>
<accession>A0A6A6Q8C1</accession>
<evidence type="ECO:0000313" key="2">
    <source>
        <dbReference type="Proteomes" id="UP000799750"/>
    </source>
</evidence>
<sequence>GNVTGALSGEVFPIGAAFETLPEAGNGIFSFYTNQVALNATSSASPTAFTSIVLNVQATLTYANEALHAFGAAQFSVADPAYLDLSFKSFVAEFEAPSYTGKGKLDIFELKTGGKRDGSPILALLPPGQGSA</sequence>
<organism evidence="1 2">
    <name type="scientific">Lophium mytilinum</name>
    <dbReference type="NCBI Taxonomy" id="390894"/>
    <lineage>
        <taxon>Eukaryota</taxon>
        <taxon>Fungi</taxon>
        <taxon>Dikarya</taxon>
        <taxon>Ascomycota</taxon>
        <taxon>Pezizomycotina</taxon>
        <taxon>Dothideomycetes</taxon>
        <taxon>Pleosporomycetidae</taxon>
        <taxon>Mytilinidiales</taxon>
        <taxon>Mytilinidiaceae</taxon>
        <taxon>Lophium</taxon>
    </lineage>
</organism>
<keyword evidence="2" id="KW-1185">Reference proteome</keyword>
<dbReference type="AlphaFoldDB" id="A0A6A6Q8C1"/>
<dbReference type="Proteomes" id="UP000799750">
    <property type="component" value="Unassembled WGS sequence"/>
</dbReference>
<evidence type="ECO:0000313" key="1">
    <source>
        <dbReference type="EMBL" id="KAF2488698.1"/>
    </source>
</evidence>
<protein>
    <submittedName>
        <fullName evidence="1">Uncharacterized protein</fullName>
    </submittedName>
</protein>
<reference evidence="1" key="1">
    <citation type="journal article" date="2020" name="Stud. Mycol.">
        <title>101 Dothideomycetes genomes: a test case for predicting lifestyles and emergence of pathogens.</title>
        <authorList>
            <person name="Haridas S."/>
            <person name="Albert R."/>
            <person name="Binder M."/>
            <person name="Bloem J."/>
            <person name="Labutti K."/>
            <person name="Salamov A."/>
            <person name="Andreopoulos B."/>
            <person name="Baker S."/>
            <person name="Barry K."/>
            <person name="Bills G."/>
            <person name="Bluhm B."/>
            <person name="Cannon C."/>
            <person name="Castanera R."/>
            <person name="Culley D."/>
            <person name="Daum C."/>
            <person name="Ezra D."/>
            <person name="Gonzalez J."/>
            <person name="Henrissat B."/>
            <person name="Kuo A."/>
            <person name="Liang C."/>
            <person name="Lipzen A."/>
            <person name="Lutzoni F."/>
            <person name="Magnuson J."/>
            <person name="Mondo S."/>
            <person name="Nolan M."/>
            <person name="Ohm R."/>
            <person name="Pangilinan J."/>
            <person name="Park H.-J."/>
            <person name="Ramirez L."/>
            <person name="Alfaro M."/>
            <person name="Sun H."/>
            <person name="Tritt A."/>
            <person name="Yoshinaga Y."/>
            <person name="Zwiers L.-H."/>
            <person name="Turgeon B."/>
            <person name="Goodwin S."/>
            <person name="Spatafora J."/>
            <person name="Crous P."/>
            <person name="Grigoriev I."/>
        </authorList>
    </citation>
    <scope>NUCLEOTIDE SEQUENCE</scope>
    <source>
        <strain evidence="1">CBS 269.34</strain>
    </source>
</reference>
<proteinExistence type="predicted"/>